<organism evidence="2 3">
    <name type="scientific">Streptosporangium pseudovulgare</name>
    <dbReference type="NCBI Taxonomy" id="35765"/>
    <lineage>
        <taxon>Bacteria</taxon>
        <taxon>Bacillati</taxon>
        <taxon>Actinomycetota</taxon>
        <taxon>Actinomycetes</taxon>
        <taxon>Streptosporangiales</taxon>
        <taxon>Streptosporangiaceae</taxon>
        <taxon>Streptosporangium</taxon>
    </lineage>
</organism>
<dbReference type="Pfam" id="PF01636">
    <property type="entry name" value="APH"/>
    <property type="match status" value="1"/>
</dbReference>
<evidence type="ECO:0000313" key="3">
    <source>
        <dbReference type="Proteomes" id="UP000611554"/>
    </source>
</evidence>
<dbReference type="RefSeq" id="WP_189245663.1">
    <property type="nucleotide sequence ID" value="NZ_BMQJ01000002.1"/>
</dbReference>
<gene>
    <name evidence="2" type="ORF">GCM10010140_15050</name>
</gene>
<dbReference type="InterPro" id="IPR002575">
    <property type="entry name" value="Aminoglycoside_PTrfase"/>
</dbReference>
<protein>
    <submittedName>
        <fullName evidence="2">Aminoglycoside phosphotransferase</fullName>
    </submittedName>
</protein>
<comment type="caution">
    <text evidence="2">The sequence shown here is derived from an EMBL/GenBank/DDBJ whole genome shotgun (WGS) entry which is preliminary data.</text>
</comment>
<evidence type="ECO:0000259" key="1">
    <source>
        <dbReference type="Pfam" id="PF01636"/>
    </source>
</evidence>
<reference evidence="3" key="1">
    <citation type="journal article" date="2019" name="Int. J. Syst. Evol. Microbiol.">
        <title>The Global Catalogue of Microorganisms (GCM) 10K type strain sequencing project: providing services to taxonomists for standard genome sequencing and annotation.</title>
        <authorList>
            <consortium name="The Broad Institute Genomics Platform"/>
            <consortium name="The Broad Institute Genome Sequencing Center for Infectious Disease"/>
            <person name="Wu L."/>
            <person name="Ma J."/>
        </authorList>
    </citation>
    <scope>NUCLEOTIDE SEQUENCE [LARGE SCALE GENOMIC DNA]</scope>
    <source>
        <strain evidence="3">JCM 3115</strain>
    </source>
</reference>
<accession>A0ABQ2QNM3</accession>
<evidence type="ECO:0000313" key="2">
    <source>
        <dbReference type="EMBL" id="GGP86488.1"/>
    </source>
</evidence>
<dbReference type="SUPFAM" id="SSF56112">
    <property type="entry name" value="Protein kinase-like (PK-like)"/>
    <property type="match status" value="1"/>
</dbReference>
<feature type="domain" description="Aminoglycoside phosphotransferase" evidence="1">
    <location>
        <begin position="48"/>
        <end position="253"/>
    </location>
</feature>
<proteinExistence type="predicted"/>
<sequence>MTIAAEGSLLPRVTGALTRSCRQAGLDATGFRMGHDAAGLVCHLAAEGVVVRLAREDTPDEAERPAVSVRVARWLADRGFPADRPLDVEQPIVAEGFLATFWRRQEHIGPPPDPAQLGPLLRRLHALPPVPFELPACDPLGAVRRAAGECPVLDHEDRGWLLGRCDVLAEAYGLVEFALPYGLVHGDARRENMIRTPRGFLLRSWQWACAGPREIDLVPTLHGARFGLTERQLANFSEAYGHDARSQAGYPVLRDIRDLQTLTALLRRAHLDAGVRDELRHRLGSLRAGDDRLWHLP</sequence>
<dbReference type="InterPro" id="IPR011009">
    <property type="entry name" value="Kinase-like_dom_sf"/>
</dbReference>
<dbReference type="EMBL" id="BMQJ01000002">
    <property type="protein sequence ID" value="GGP86488.1"/>
    <property type="molecule type" value="Genomic_DNA"/>
</dbReference>
<dbReference type="Proteomes" id="UP000611554">
    <property type="component" value="Unassembled WGS sequence"/>
</dbReference>
<keyword evidence="3" id="KW-1185">Reference proteome</keyword>
<name>A0ABQ2QNM3_9ACTN</name>